<dbReference type="EMBL" id="LAZR01000078">
    <property type="protein sequence ID" value="KKN94415.1"/>
    <property type="molecule type" value="Genomic_DNA"/>
</dbReference>
<keyword evidence="2" id="KW-0378">Hydrolase</keyword>
<dbReference type="GO" id="GO:0000166">
    <property type="term" value="F:nucleotide binding"/>
    <property type="evidence" value="ECO:0007669"/>
    <property type="project" value="UniProtKB-KW"/>
</dbReference>
<dbReference type="Gene3D" id="3.40.50.300">
    <property type="entry name" value="P-loop containing nucleotide triphosphate hydrolases"/>
    <property type="match status" value="1"/>
</dbReference>
<comment type="catalytic activity">
    <reaction evidence="5">
        <text>GTP + H2O = GDP + phosphate + H(+)</text>
        <dbReference type="Rhea" id="RHEA:19669"/>
        <dbReference type="ChEBI" id="CHEBI:15377"/>
        <dbReference type="ChEBI" id="CHEBI:15378"/>
        <dbReference type="ChEBI" id="CHEBI:37565"/>
        <dbReference type="ChEBI" id="CHEBI:43474"/>
        <dbReference type="ChEBI" id="CHEBI:58189"/>
    </reaction>
    <physiologicalReaction direction="left-to-right" evidence="5">
        <dbReference type="Rhea" id="RHEA:19670"/>
    </physiologicalReaction>
</comment>
<evidence type="ECO:0000256" key="2">
    <source>
        <dbReference type="ARBA" id="ARBA00022801"/>
    </source>
</evidence>
<dbReference type="InterPro" id="IPR051316">
    <property type="entry name" value="Zinc-reg_GTPase_activator"/>
</dbReference>
<evidence type="ECO:0000256" key="4">
    <source>
        <dbReference type="ARBA" id="ARBA00034320"/>
    </source>
</evidence>
<protein>
    <recommendedName>
        <fullName evidence="7">CobW C-terminal domain-containing protein</fullName>
    </recommendedName>
</protein>
<dbReference type="InterPro" id="IPR027417">
    <property type="entry name" value="P-loop_NTPase"/>
</dbReference>
<comment type="caution">
    <text evidence="8">The sequence shown here is derived from an EMBL/GenBank/DDBJ whole genome shotgun (WGS) entry which is preliminary data.</text>
</comment>
<dbReference type="Pfam" id="PF07683">
    <property type="entry name" value="CobW_C"/>
    <property type="match status" value="1"/>
</dbReference>
<dbReference type="Pfam" id="PF02492">
    <property type="entry name" value="cobW"/>
    <property type="match status" value="1"/>
</dbReference>
<dbReference type="GO" id="GO:0005737">
    <property type="term" value="C:cytoplasm"/>
    <property type="evidence" value="ECO:0007669"/>
    <property type="project" value="TreeGrafter"/>
</dbReference>
<evidence type="ECO:0000313" key="8">
    <source>
        <dbReference type="EMBL" id="KKN94415.1"/>
    </source>
</evidence>
<reference evidence="8" key="1">
    <citation type="journal article" date="2015" name="Nature">
        <title>Complex archaea that bridge the gap between prokaryotes and eukaryotes.</title>
        <authorList>
            <person name="Spang A."/>
            <person name="Saw J.H."/>
            <person name="Jorgensen S.L."/>
            <person name="Zaremba-Niedzwiedzka K."/>
            <person name="Martijn J."/>
            <person name="Lind A.E."/>
            <person name="van Eijk R."/>
            <person name="Schleper C."/>
            <person name="Guy L."/>
            <person name="Ettema T.J."/>
        </authorList>
    </citation>
    <scope>NUCLEOTIDE SEQUENCE</scope>
</reference>
<feature type="region of interest" description="Disordered" evidence="6">
    <location>
        <begin position="260"/>
        <end position="283"/>
    </location>
</feature>
<dbReference type="Gene3D" id="3.30.1220.10">
    <property type="entry name" value="CobW-like, C-terminal domain"/>
    <property type="match status" value="1"/>
</dbReference>
<evidence type="ECO:0000256" key="1">
    <source>
        <dbReference type="ARBA" id="ARBA00022741"/>
    </source>
</evidence>
<evidence type="ECO:0000256" key="6">
    <source>
        <dbReference type="SAM" id="MobiDB-lite"/>
    </source>
</evidence>
<name>A0A0F9UMU7_9ZZZZ</name>
<dbReference type="GO" id="GO:0016787">
    <property type="term" value="F:hydrolase activity"/>
    <property type="evidence" value="ECO:0007669"/>
    <property type="project" value="UniProtKB-KW"/>
</dbReference>
<dbReference type="InterPro" id="IPR003495">
    <property type="entry name" value="CobW/HypB/UreG_nucleotide-bd"/>
</dbReference>
<feature type="compositionally biased region" description="Basic and acidic residues" evidence="6">
    <location>
        <begin position="260"/>
        <end position="272"/>
    </location>
</feature>
<dbReference type="InterPro" id="IPR036627">
    <property type="entry name" value="CobW-likC_sf"/>
</dbReference>
<dbReference type="SUPFAM" id="SSF52540">
    <property type="entry name" value="P-loop containing nucleoside triphosphate hydrolases"/>
    <property type="match status" value="1"/>
</dbReference>
<sequence>MTTRQPAWHVSRRRSVDVFVLTASVFDKARRPIRLTILTGFLGSGKTTLLNRLLRETAVTNTAVVVNEFGEAGIDQLLVETASSDGVIELSDGCLCCSVRGELVETLITLATRPRPSDDSALERVIIETTGLADPVPILASLMTHPGLLETYALDGVVAVVDRLAGARNLAEREEAQRQVAVADRIVLTKSDLALETEAESPDAAIAALNSRAPVIDAGDGRALASRLLNCGVYDPASGTADPYRWLGVESGAELRLSAARDDAHGADDSALPHHHNHDHAHDHHGAVRSFSIVCREPVAWDAIDGFLDLLRSTQGQRILRMKALVYTREYPERPVVLHGVQGYLHPPAQLPAWPAGANRETRIVLIGEALPETYVRDLFAAFTGGVRTDAPDRTALEANPLAVPGHRFV</sequence>
<dbReference type="SMART" id="SM00833">
    <property type="entry name" value="CobW_C"/>
    <property type="match status" value="1"/>
</dbReference>
<keyword evidence="3" id="KW-0143">Chaperone</keyword>
<comment type="similarity">
    <text evidence="4">Belongs to the SIMIBI class G3E GTPase family. ZNG1 subfamily.</text>
</comment>
<keyword evidence="1" id="KW-0547">Nucleotide-binding</keyword>
<evidence type="ECO:0000256" key="3">
    <source>
        <dbReference type="ARBA" id="ARBA00023186"/>
    </source>
</evidence>
<organism evidence="8">
    <name type="scientific">marine sediment metagenome</name>
    <dbReference type="NCBI Taxonomy" id="412755"/>
    <lineage>
        <taxon>unclassified sequences</taxon>
        <taxon>metagenomes</taxon>
        <taxon>ecological metagenomes</taxon>
    </lineage>
</organism>
<dbReference type="PANTHER" id="PTHR13748:SF62">
    <property type="entry name" value="COBW DOMAIN-CONTAINING PROTEIN"/>
    <property type="match status" value="1"/>
</dbReference>
<accession>A0A0F9UMU7</accession>
<dbReference type="PANTHER" id="PTHR13748">
    <property type="entry name" value="COBW-RELATED"/>
    <property type="match status" value="1"/>
</dbReference>
<dbReference type="SUPFAM" id="SSF90002">
    <property type="entry name" value="Hypothetical protein YjiA, C-terminal domain"/>
    <property type="match status" value="1"/>
</dbReference>
<gene>
    <name evidence="8" type="ORF">LCGC14_0187620</name>
</gene>
<evidence type="ECO:0000259" key="7">
    <source>
        <dbReference type="SMART" id="SM00833"/>
    </source>
</evidence>
<dbReference type="InterPro" id="IPR011629">
    <property type="entry name" value="CobW-like_C"/>
</dbReference>
<evidence type="ECO:0000256" key="5">
    <source>
        <dbReference type="ARBA" id="ARBA00049117"/>
    </source>
</evidence>
<dbReference type="CDD" id="cd03112">
    <property type="entry name" value="CobW-like"/>
    <property type="match status" value="1"/>
</dbReference>
<proteinExistence type="inferred from homology"/>
<feature type="domain" description="CobW C-terminal" evidence="7">
    <location>
        <begin position="288"/>
        <end position="384"/>
    </location>
</feature>
<dbReference type="AlphaFoldDB" id="A0A0F9UMU7"/>